<dbReference type="GO" id="GO:0006396">
    <property type="term" value="P:RNA processing"/>
    <property type="evidence" value="ECO:0007669"/>
    <property type="project" value="InterPro"/>
</dbReference>
<name>A0AAU8J773_9CYAN</name>
<dbReference type="CDD" id="cd18095">
    <property type="entry name" value="SpoU-like_rRNA-MTase"/>
    <property type="match status" value="1"/>
</dbReference>
<keyword evidence="3" id="KW-0808">Transferase</keyword>
<accession>A0AAU8J773</accession>
<dbReference type="GO" id="GO:0032259">
    <property type="term" value="P:methylation"/>
    <property type="evidence" value="ECO:0007669"/>
    <property type="project" value="UniProtKB-KW"/>
</dbReference>
<feature type="domain" description="RNA 2-O ribose methyltransferase substrate binding" evidence="4">
    <location>
        <begin position="46"/>
        <end position="120"/>
    </location>
</feature>
<dbReference type="PANTHER" id="PTHR43191">
    <property type="entry name" value="RRNA METHYLTRANSFERASE 3"/>
    <property type="match status" value="1"/>
</dbReference>
<dbReference type="InterPro" id="IPR053888">
    <property type="entry name" value="MRM3-like_sub_bind"/>
</dbReference>
<dbReference type="GO" id="GO:0003723">
    <property type="term" value="F:RNA binding"/>
    <property type="evidence" value="ECO:0007669"/>
    <property type="project" value="InterPro"/>
</dbReference>
<dbReference type="InterPro" id="IPR013123">
    <property type="entry name" value="SpoU_subst-bd"/>
</dbReference>
<dbReference type="GO" id="GO:0005737">
    <property type="term" value="C:cytoplasm"/>
    <property type="evidence" value="ECO:0007669"/>
    <property type="project" value="UniProtKB-ARBA"/>
</dbReference>
<dbReference type="PANTHER" id="PTHR43191:SF2">
    <property type="entry name" value="RRNA METHYLTRANSFERASE 3, MITOCHONDRIAL"/>
    <property type="match status" value="1"/>
</dbReference>
<evidence type="ECO:0000256" key="2">
    <source>
        <dbReference type="ARBA" id="ARBA00022603"/>
    </source>
</evidence>
<sequence>MRPVAALAQPPSASIVIEISSRQNPLVKQIRKLHDAKGRHRENQCLLEGTHLLEVACEVNYPLLNVCATPQWIAQNLSLWQRISTQAKKCQVLSQLVLEAIATTVNPDGIVATAPRPTLDPQQMPKTGIALALETIQDPGNLGTIIRTAAAANAAGLWLSADSVDLDHPKVLRSSAGQWFRLPIAVSADLVTQVKHCQNQGWQIVATDAHASFTYWELDYCQPTLILLGNEGNGLSPELSALADKTVTIPLSGGVESLNVAIAAALILYEAQRQKVSKS</sequence>
<dbReference type="SMART" id="SM00967">
    <property type="entry name" value="SpoU_sub_bind"/>
    <property type="match status" value="1"/>
</dbReference>
<gene>
    <name evidence="5" type="ORF">ABWT76_003626</name>
</gene>
<dbReference type="AlphaFoldDB" id="A0AAU8J773"/>
<dbReference type="Gene3D" id="3.40.1280.10">
    <property type="match status" value="1"/>
</dbReference>
<dbReference type="GO" id="GO:0008173">
    <property type="term" value="F:RNA methyltransferase activity"/>
    <property type="evidence" value="ECO:0007669"/>
    <property type="project" value="InterPro"/>
</dbReference>
<evidence type="ECO:0000256" key="3">
    <source>
        <dbReference type="ARBA" id="ARBA00022679"/>
    </source>
</evidence>
<evidence type="ECO:0000313" key="5">
    <source>
        <dbReference type="EMBL" id="XCM34981.1"/>
    </source>
</evidence>
<proteinExistence type="inferred from homology"/>
<comment type="similarity">
    <text evidence="1">Belongs to the class IV-like SAM-binding methyltransferase superfamily. RNA methyltransferase TrmH family.</text>
</comment>
<dbReference type="Pfam" id="PF22435">
    <property type="entry name" value="MRM3-like_sub_bind"/>
    <property type="match status" value="1"/>
</dbReference>
<dbReference type="InterPro" id="IPR029026">
    <property type="entry name" value="tRNA_m1G_MTases_N"/>
</dbReference>
<dbReference type="SUPFAM" id="SSF75217">
    <property type="entry name" value="alpha/beta knot"/>
    <property type="match status" value="1"/>
</dbReference>
<dbReference type="Gene3D" id="3.30.1330.30">
    <property type="match status" value="1"/>
</dbReference>
<dbReference type="InterPro" id="IPR051259">
    <property type="entry name" value="rRNA_Methyltransferase"/>
</dbReference>
<evidence type="ECO:0000259" key="4">
    <source>
        <dbReference type="SMART" id="SM00967"/>
    </source>
</evidence>
<reference evidence="5" key="1">
    <citation type="submission" date="2024-07" db="EMBL/GenBank/DDBJ databases">
        <authorList>
            <person name="Kim Y.J."/>
            <person name="Jeong J.Y."/>
        </authorList>
    </citation>
    <scope>NUCLEOTIDE SEQUENCE</scope>
    <source>
        <strain evidence="5">GIHE-MW2</strain>
    </source>
</reference>
<dbReference type="EMBL" id="CP159837">
    <property type="protein sequence ID" value="XCM34981.1"/>
    <property type="molecule type" value="Genomic_DNA"/>
</dbReference>
<dbReference type="InterPro" id="IPR029064">
    <property type="entry name" value="Ribosomal_eL30-like_sf"/>
</dbReference>
<protein>
    <submittedName>
        <fullName evidence="5">RNA methyltransferase</fullName>
    </submittedName>
</protein>
<dbReference type="RefSeq" id="WP_231636944.1">
    <property type="nucleotide sequence ID" value="NZ_CP159837.1"/>
</dbReference>
<keyword evidence="2 5" id="KW-0489">Methyltransferase</keyword>
<organism evidence="5">
    <name type="scientific">Planktothricoides raciborskii GIHE-MW2</name>
    <dbReference type="NCBI Taxonomy" id="2792601"/>
    <lineage>
        <taxon>Bacteria</taxon>
        <taxon>Bacillati</taxon>
        <taxon>Cyanobacteriota</taxon>
        <taxon>Cyanophyceae</taxon>
        <taxon>Oscillatoriophycideae</taxon>
        <taxon>Oscillatoriales</taxon>
        <taxon>Oscillatoriaceae</taxon>
        <taxon>Planktothricoides</taxon>
    </lineage>
</organism>
<dbReference type="InterPro" id="IPR029028">
    <property type="entry name" value="Alpha/beta_knot_MTases"/>
</dbReference>
<dbReference type="InterPro" id="IPR001537">
    <property type="entry name" value="SpoU_MeTrfase"/>
</dbReference>
<evidence type="ECO:0000256" key="1">
    <source>
        <dbReference type="ARBA" id="ARBA00007228"/>
    </source>
</evidence>
<dbReference type="Pfam" id="PF00588">
    <property type="entry name" value="SpoU_methylase"/>
    <property type="match status" value="1"/>
</dbReference>
<dbReference type="SUPFAM" id="SSF55315">
    <property type="entry name" value="L30e-like"/>
    <property type="match status" value="1"/>
</dbReference>